<dbReference type="PROSITE" id="PS50043">
    <property type="entry name" value="HTH_LUXR_2"/>
    <property type="match status" value="1"/>
</dbReference>
<evidence type="ECO:0000256" key="2">
    <source>
        <dbReference type="ARBA" id="ARBA00022840"/>
    </source>
</evidence>
<feature type="region of interest" description="Disordered" evidence="3">
    <location>
        <begin position="380"/>
        <end position="399"/>
    </location>
</feature>
<dbReference type="SMART" id="SM00421">
    <property type="entry name" value="HTH_LUXR"/>
    <property type="match status" value="1"/>
</dbReference>
<dbReference type="InterPro" id="IPR036388">
    <property type="entry name" value="WH-like_DNA-bd_sf"/>
</dbReference>
<dbReference type="CDD" id="cd06170">
    <property type="entry name" value="LuxR_C_like"/>
    <property type="match status" value="1"/>
</dbReference>
<dbReference type="InterPro" id="IPR041664">
    <property type="entry name" value="AAA_16"/>
</dbReference>
<feature type="region of interest" description="Disordered" evidence="3">
    <location>
        <begin position="313"/>
        <end position="370"/>
    </location>
</feature>
<dbReference type="Pfam" id="PF00196">
    <property type="entry name" value="GerE"/>
    <property type="match status" value="1"/>
</dbReference>
<dbReference type="InterPro" id="IPR000792">
    <property type="entry name" value="Tscrpt_reg_LuxR_C"/>
</dbReference>
<keyword evidence="1" id="KW-0547">Nucleotide-binding</keyword>
<feature type="domain" description="HTH luxR-type" evidence="4">
    <location>
        <begin position="1013"/>
        <end position="1078"/>
    </location>
</feature>
<organism evidence="5 6">
    <name type="scientific">Actinoplanes octamycinicus</name>
    <dbReference type="NCBI Taxonomy" id="135948"/>
    <lineage>
        <taxon>Bacteria</taxon>
        <taxon>Bacillati</taxon>
        <taxon>Actinomycetota</taxon>
        <taxon>Actinomycetes</taxon>
        <taxon>Micromonosporales</taxon>
        <taxon>Micromonosporaceae</taxon>
        <taxon>Actinoplanes</taxon>
    </lineage>
</organism>
<reference evidence="5 6" key="1">
    <citation type="submission" date="2020-08" db="EMBL/GenBank/DDBJ databases">
        <title>Sequencing the genomes of 1000 actinobacteria strains.</title>
        <authorList>
            <person name="Klenk H.-P."/>
        </authorList>
    </citation>
    <scope>NUCLEOTIDE SEQUENCE [LARGE SCALE GENOMIC DNA]</scope>
    <source>
        <strain evidence="5 6">DSM 45809</strain>
    </source>
</reference>
<dbReference type="EMBL" id="JACHNB010000001">
    <property type="protein sequence ID" value="MBB4745678.1"/>
    <property type="molecule type" value="Genomic_DNA"/>
</dbReference>
<protein>
    <submittedName>
        <fullName evidence="5">DNA-binding CsgD family transcriptional regulator</fullName>
    </submittedName>
</protein>
<dbReference type="GO" id="GO:0004016">
    <property type="term" value="F:adenylate cyclase activity"/>
    <property type="evidence" value="ECO:0007669"/>
    <property type="project" value="TreeGrafter"/>
</dbReference>
<evidence type="ECO:0000256" key="1">
    <source>
        <dbReference type="ARBA" id="ARBA00022741"/>
    </source>
</evidence>
<feature type="compositionally biased region" description="Low complexity" evidence="3">
    <location>
        <begin position="331"/>
        <end position="358"/>
    </location>
</feature>
<feature type="region of interest" description="Disordered" evidence="3">
    <location>
        <begin position="592"/>
        <end position="651"/>
    </location>
</feature>
<dbReference type="Gene3D" id="1.25.40.10">
    <property type="entry name" value="Tetratricopeptide repeat domain"/>
    <property type="match status" value="1"/>
</dbReference>
<dbReference type="Proteomes" id="UP000546162">
    <property type="component" value="Unassembled WGS sequence"/>
</dbReference>
<dbReference type="GO" id="GO:0005737">
    <property type="term" value="C:cytoplasm"/>
    <property type="evidence" value="ECO:0007669"/>
    <property type="project" value="TreeGrafter"/>
</dbReference>
<dbReference type="GO" id="GO:0003677">
    <property type="term" value="F:DNA binding"/>
    <property type="evidence" value="ECO:0007669"/>
    <property type="project" value="UniProtKB-KW"/>
</dbReference>
<dbReference type="SUPFAM" id="SSF48452">
    <property type="entry name" value="TPR-like"/>
    <property type="match status" value="1"/>
</dbReference>
<dbReference type="InterPro" id="IPR011990">
    <property type="entry name" value="TPR-like_helical_dom_sf"/>
</dbReference>
<dbReference type="GO" id="GO:0006355">
    <property type="term" value="P:regulation of DNA-templated transcription"/>
    <property type="evidence" value="ECO:0007669"/>
    <property type="project" value="InterPro"/>
</dbReference>
<feature type="region of interest" description="Disordered" evidence="3">
    <location>
        <begin position="85"/>
        <end position="104"/>
    </location>
</feature>
<evidence type="ECO:0000256" key="3">
    <source>
        <dbReference type="SAM" id="MobiDB-lite"/>
    </source>
</evidence>
<dbReference type="InterPro" id="IPR027417">
    <property type="entry name" value="P-loop_NTPase"/>
</dbReference>
<dbReference type="GO" id="GO:0005524">
    <property type="term" value="F:ATP binding"/>
    <property type="evidence" value="ECO:0007669"/>
    <property type="project" value="UniProtKB-KW"/>
</dbReference>
<dbReference type="PROSITE" id="PS00622">
    <property type="entry name" value="HTH_LUXR_1"/>
    <property type="match status" value="1"/>
</dbReference>
<sequence>MSLVARVAEVVALDRLRARAVAGSGAVVLLTGEAGIGKTTVVEEAVARAVATGATVLTGRADPDEGAPAYWPWQRLLATASPDGVRSRLPVTASPGGGSPRPAAGGLGPGLLTVDEVAGEPPAATRFRINRAVLDAVRVAAVDALPGGLLFVLEDLHWADPASLGLLTALVREVRDLPLLVLATARDLDLPGAEVLPLAAWDVPAVEACLAQHAGGPVHPSWPATVHRLGGGNPLYTRELIRLLADADRLRRPAGAVQPPDGLLRLVGRRLAELGPDCRELLGLAAAFGSEIDVPLLTRVAAIRSDPVVAAPVAPGGPQAAPGGPQPAPGGPQAAPGGPQAAPGGPQAAPGGPQAEPEGPQPVPAHPKGAVPSAIVARRAGEPGAACGQPENVDNARPDLAPDSAAQVEALLETAIRTGVLVEDPWAPARLRFAHELVREARYAELSRGERVAAHARIAEVLAGSGARPDEIARHRVRAAVDDRSRAAARDACVAAARAAGRQLDHGAAVTWYGHALDGFPGDSALRLGRAVAAYRNGNLSVALSDCAALLDQAEASRDPDLAASAALVVRGFGGPLAAALLRLCERALALDDGDKESGPKGSGSKEGGGKGSGSKEGGPKGSGSEEGGGKGSGPKGGGRKEGDEDGGGGAARRAQVLAQLAYLLVETGETARAEAISREAMALAERTGDPDALAAAVHARHEVLDPVAAAEEVLDLATRSIDLAAAGSRPDAELWGRIWRLDALLLLGDLAGFDAELGRLAGLADRLGWPVIRWHLLRARATQQALAGRVLAALELSDEAYALAGTIEEEPGRMLHSAFRTGLAPLTGEPPAWPDDLAAVAARFAAVPIAMAEVGLLAMYRGDRAVAGVCAGRLRAVLPGLRPDSRRTFVVITAGEIGAWLGDRELTAEAYALVEPLPVRYLYSTTACHGSTARPLGVMAAALGDWAAAARHFETAIAMERRIGVEPFLAQAHLAYARALRPVDSRRAREHAAAALPIARRLGLAGLLAEAADLSRDELTTREREIATLAAEGLANRAIAERLFISERTVETHVRHALAKLGAANRTQLAARLRAGDQYQH</sequence>
<keyword evidence="2" id="KW-0067">ATP-binding</keyword>
<feature type="compositionally biased region" description="Gly residues" evidence="3">
    <location>
        <begin position="601"/>
        <end position="637"/>
    </location>
</feature>
<dbReference type="PRINTS" id="PR00038">
    <property type="entry name" value="HTHLUXR"/>
</dbReference>
<dbReference type="SUPFAM" id="SSF46894">
    <property type="entry name" value="C-terminal effector domain of the bipartite response regulators"/>
    <property type="match status" value="1"/>
</dbReference>
<comment type="caution">
    <text evidence="5">The sequence shown here is derived from an EMBL/GenBank/DDBJ whole genome shotgun (WGS) entry which is preliminary data.</text>
</comment>
<feature type="compositionally biased region" description="Gly residues" evidence="3">
    <location>
        <begin position="95"/>
        <end position="104"/>
    </location>
</feature>
<dbReference type="InterPro" id="IPR016032">
    <property type="entry name" value="Sig_transdc_resp-reg_C-effctor"/>
</dbReference>
<evidence type="ECO:0000313" key="6">
    <source>
        <dbReference type="Proteomes" id="UP000546162"/>
    </source>
</evidence>
<keyword evidence="5" id="KW-0238">DNA-binding</keyword>
<gene>
    <name evidence="5" type="ORF">BJY16_009137</name>
</gene>
<dbReference type="AlphaFoldDB" id="A0A7W7H7X7"/>
<accession>A0A7W7H7X7</accession>
<keyword evidence="6" id="KW-1185">Reference proteome</keyword>
<evidence type="ECO:0000259" key="4">
    <source>
        <dbReference type="PROSITE" id="PS50043"/>
    </source>
</evidence>
<dbReference type="SUPFAM" id="SSF52540">
    <property type="entry name" value="P-loop containing nucleoside triphosphate hydrolases"/>
    <property type="match status" value="1"/>
</dbReference>
<dbReference type="PANTHER" id="PTHR16305">
    <property type="entry name" value="TESTICULAR SOLUBLE ADENYLYL CYCLASE"/>
    <property type="match status" value="1"/>
</dbReference>
<feature type="compositionally biased region" description="Low complexity" evidence="3">
    <location>
        <begin position="313"/>
        <end position="323"/>
    </location>
</feature>
<proteinExistence type="predicted"/>
<dbReference type="RefSeq" id="WP_185046018.1">
    <property type="nucleotide sequence ID" value="NZ_BAABFG010000005.1"/>
</dbReference>
<dbReference type="PANTHER" id="PTHR16305:SF35">
    <property type="entry name" value="TRANSCRIPTIONAL ACTIVATOR DOMAIN"/>
    <property type="match status" value="1"/>
</dbReference>
<dbReference type="Gene3D" id="1.10.10.10">
    <property type="entry name" value="Winged helix-like DNA-binding domain superfamily/Winged helix DNA-binding domain"/>
    <property type="match status" value="1"/>
</dbReference>
<name>A0A7W7H7X7_9ACTN</name>
<dbReference type="Pfam" id="PF13191">
    <property type="entry name" value="AAA_16"/>
    <property type="match status" value="1"/>
</dbReference>
<evidence type="ECO:0000313" key="5">
    <source>
        <dbReference type="EMBL" id="MBB4745678.1"/>
    </source>
</evidence>